<protein>
    <submittedName>
        <fullName evidence="2">Retrovirus-related Pol polyprotein from transposon RE2</fullName>
    </submittedName>
</protein>
<evidence type="ECO:0000313" key="2">
    <source>
        <dbReference type="EMBL" id="RVX04819.1"/>
    </source>
</evidence>
<organism evidence="2 3">
    <name type="scientific">Vitis vinifera</name>
    <name type="common">Grape</name>
    <dbReference type="NCBI Taxonomy" id="29760"/>
    <lineage>
        <taxon>Eukaryota</taxon>
        <taxon>Viridiplantae</taxon>
        <taxon>Streptophyta</taxon>
        <taxon>Embryophyta</taxon>
        <taxon>Tracheophyta</taxon>
        <taxon>Spermatophyta</taxon>
        <taxon>Magnoliopsida</taxon>
        <taxon>eudicotyledons</taxon>
        <taxon>Gunneridae</taxon>
        <taxon>Pentapetalae</taxon>
        <taxon>rosids</taxon>
        <taxon>Vitales</taxon>
        <taxon>Vitaceae</taxon>
        <taxon>Viteae</taxon>
        <taxon>Vitis</taxon>
    </lineage>
</organism>
<evidence type="ECO:0000256" key="1">
    <source>
        <dbReference type="SAM" id="MobiDB-lite"/>
    </source>
</evidence>
<dbReference type="CDD" id="cd09272">
    <property type="entry name" value="RNase_HI_RT_Ty1"/>
    <property type="match status" value="1"/>
</dbReference>
<dbReference type="Proteomes" id="UP000288805">
    <property type="component" value="Unassembled WGS sequence"/>
</dbReference>
<sequence>MSISPAPPVSLTLLLQPPPVPTRGNTIFASSPGNCLDSSSSPFRDMQSLNSCPNSSQSHEHLHSNSNSHTNPLSEPMVVHDNHHSDPPLPPSHCIHTMTIRSMNNIHKPKQFNSVTKHPLPPTIEPTCVGQALREPHWRHAMSDELIALMRHGTWDLVFPAKNCNSVGCKCIFRVKRNSDGSVDHFKVRLVAKGFNQRERYIRDLLSKTNMIGAKDVSTPLSTTTSLKLVDGTSSTNNIEFRSVIGALQYLSLTRPDISFSSSKKQRAMARSSIEAEYRALANVAFETSWLLSLFKELGLPLSGEPKLLCDNLGATHLSFNPV</sequence>
<comment type="caution">
    <text evidence="2">The sequence shown here is derived from an EMBL/GenBank/DDBJ whole genome shotgun (WGS) entry which is preliminary data.</text>
</comment>
<feature type="compositionally biased region" description="Low complexity" evidence="1">
    <location>
        <begin position="64"/>
        <end position="74"/>
    </location>
</feature>
<evidence type="ECO:0000313" key="3">
    <source>
        <dbReference type="Proteomes" id="UP000288805"/>
    </source>
</evidence>
<gene>
    <name evidence="2" type="primary">RE2_258</name>
    <name evidence="2" type="ORF">CK203_024911</name>
</gene>
<accession>A0A438J787</accession>
<name>A0A438J787_VITVI</name>
<feature type="region of interest" description="Disordered" evidence="1">
    <location>
        <begin position="24"/>
        <end position="87"/>
    </location>
</feature>
<reference evidence="2 3" key="1">
    <citation type="journal article" date="2018" name="PLoS Genet.">
        <title>Population sequencing reveals clonal diversity and ancestral inbreeding in the grapevine cultivar Chardonnay.</title>
        <authorList>
            <person name="Roach M.J."/>
            <person name="Johnson D.L."/>
            <person name="Bohlmann J."/>
            <person name="van Vuuren H.J."/>
            <person name="Jones S.J."/>
            <person name="Pretorius I.S."/>
            <person name="Schmidt S.A."/>
            <person name="Borneman A.R."/>
        </authorList>
    </citation>
    <scope>NUCLEOTIDE SEQUENCE [LARGE SCALE GENOMIC DNA]</scope>
    <source>
        <strain evidence="3">cv. Chardonnay</strain>
        <tissue evidence="2">Leaf</tissue>
    </source>
</reference>
<dbReference type="PANTHER" id="PTHR11439:SF455">
    <property type="entry name" value="RLK (RECEPTOR-LIKE PROTEIN KINASE) 8, PUTATIVE-RELATED"/>
    <property type="match status" value="1"/>
</dbReference>
<dbReference type="EMBL" id="QGNW01000059">
    <property type="protein sequence ID" value="RVX04819.1"/>
    <property type="molecule type" value="Genomic_DNA"/>
</dbReference>
<feature type="compositionally biased region" description="Polar residues" evidence="1">
    <location>
        <begin position="24"/>
        <end position="53"/>
    </location>
</feature>
<proteinExistence type="predicted"/>
<dbReference type="PANTHER" id="PTHR11439">
    <property type="entry name" value="GAG-POL-RELATED RETROTRANSPOSON"/>
    <property type="match status" value="1"/>
</dbReference>
<dbReference type="AlphaFoldDB" id="A0A438J787"/>